<keyword evidence="3" id="KW-1185">Reference proteome</keyword>
<protein>
    <submittedName>
        <fullName evidence="2">Uncharacterized protein</fullName>
    </submittedName>
</protein>
<accession>A0A7I8JXI2</accession>
<dbReference type="GO" id="GO:1900150">
    <property type="term" value="P:regulation of defense response to fungus"/>
    <property type="evidence" value="ECO:0007669"/>
    <property type="project" value="InterPro"/>
</dbReference>
<gene>
    <name evidence="2" type="ORF">SI8410_01000234</name>
</gene>
<name>A0A7I8JXI2_SPIIN</name>
<reference evidence="2" key="1">
    <citation type="submission" date="2020-02" db="EMBL/GenBank/DDBJ databases">
        <authorList>
            <person name="Scholz U."/>
            <person name="Mascher M."/>
            <person name="Fiebig A."/>
        </authorList>
    </citation>
    <scope>NUCLEOTIDE SEQUENCE</scope>
</reference>
<evidence type="ECO:0000313" key="3">
    <source>
        <dbReference type="Proteomes" id="UP000663760"/>
    </source>
</evidence>
<dbReference type="PANTHER" id="PTHR47488:SF7">
    <property type="entry name" value="HEAVY METAL TRANSPORT_DETOXIFICATION SUPERFAMILY PROTEIN"/>
    <property type="match status" value="1"/>
</dbReference>
<dbReference type="Gene3D" id="3.30.70.100">
    <property type="match status" value="1"/>
</dbReference>
<evidence type="ECO:0000256" key="1">
    <source>
        <dbReference type="SAM" id="MobiDB-lite"/>
    </source>
</evidence>
<proteinExistence type="predicted"/>
<dbReference type="OrthoDB" id="785270at2759"/>
<dbReference type="EMBL" id="LR746264">
    <property type="protein sequence ID" value="CAA7387905.1"/>
    <property type="molecule type" value="Genomic_DNA"/>
</dbReference>
<dbReference type="PANTHER" id="PTHR47488">
    <property type="entry name" value="HEAVY METAL TRANSPORT/DETOXIFICATION SUPERFAMILY PROTEIN"/>
    <property type="match status" value="1"/>
</dbReference>
<dbReference type="PRINTS" id="PR01217">
    <property type="entry name" value="PRICHEXTENSN"/>
</dbReference>
<evidence type="ECO:0000313" key="2">
    <source>
        <dbReference type="EMBL" id="CAA7387905.1"/>
    </source>
</evidence>
<dbReference type="AlphaFoldDB" id="A0A7I8JXI2"/>
<dbReference type="InterPro" id="IPR044169">
    <property type="entry name" value="PI21"/>
</dbReference>
<sequence length="274" mass="30035">MEIGRILLPFFLFFFFFLRSFRLLQNFSVILTVDLACTHCHEKIKKVLTKKYEVKWKIQSIVWDEKNNKVTLTGPFCPPRLAKKLRRKARKIIKEIDIPALCSCNCDKPPDLEPTPNPPPCPPAPPEKPPPPPTCPPAPPEKPPPPPTCPPAPPEKPPPPPTCPPAPPEKPPPPPTCPPPVPEEPPPPPPPPEAPFFCIPVAYPPVWPVCCCCPYYTGQDKSGCGCHRDGGHRPCFCGCGRGCGSSAADYGRPCNSGCKIEFICDEEPSGCLTM</sequence>
<dbReference type="Proteomes" id="UP000663760">
    <property type="component" value="Chromosome 1"/>
</dbReference>
<organism evidence="2 3">
    <name type="scientific">Spirodela intermedia</name>
    <name type="common">Intermediate duckweed</name>
    <dbReference type="NCBI Taxonomy" id="51605"/>
    <lineage>
        <taxon>Eukaryota</taxon>
        <taxon>Viridiplantae</taxon>
        <taxon>Streptophyta</taxon>
        <taxon>Embryophyta</taxon>
        <taxon>Tracheophyta</taxon>
        <taxon>Spermatophyta</taxon>
        <taxon>Magnoliopsida</taxon>
        <taxon>Liliopsida</taxon>
        <taxon>Araceae</taxon>
        <taxon>Lemnoideae</taxon>
        <taxon>Spirodela</taxon>
    </lineage>
</organism>
<feature type="region of interest" description="Disordered" evidence="1">
    <location>
        <begin position="115"/>
        <end position="139"/>
    </location>
</feature>